<reference evidence="2 3" key="1">
    <citation type="journal article" date="2012" name="BMC Genomics">
        <title>Comparative genomic analysis of human infective Trypanosoma cruzi lineages with the bat-restricted subspecies T. cruzi marinkellei.</title>
        <authorList>
            <person name="Franzen O."/>
            <person name="Talavera-Lopez C."/>
            <person name="Ochaya S."/>
            <person name="Butler C.E."/>
            <person name="Messenger L.A."/>
            <person name="Lewis M.D."/>
            <person name="Llewellyn M.S."/>
            <person name="Marinkelle C.J."/>
            <person name="Tyler K.M."/>
            <person name="Miles M.A."/>
            <person name="Andersson B."/>
        </authorList>
    </citation>
    <scope>NUCLEOTIDE SEQUENCE [LARGE SCALE GENOMIC DNA]</scope>
    <source>
        <strain evidence="2 3">B7</strain>
    </source>
</reference>
<keyword evidence="3" id="KW-1185">Reference proteome</keyword>
<comment type="caution">
    <text evidence="2">The sequence shown here is derived from an EMBL/GenBank/DDBJ whole genome shotgun (WGS) entry which is preliminary data.</text>
</comment>
<feature type="signal peptide" evidence="1">
    <location>
        <begin position="1"/>
        <end position="17"/>
    </location>
</feature>
<evidence type="ECO:0000313" key="2">
    <source>
        <dbReference type="EMBL" id="EKF27744.1"/>
    </source>
</evidence>
<feature type="non-terminal residue" evidence="2">
    <location>
        <position position="64"/>
    </location>
</feature>
<keyword evidence="1" id="KW-0732">Signal</keyword>
<proteinExistence type="predicted"/>
<accession>K2MQ32</accession>
<dbReference type="AlphaFoldDB" id="K2MQ32"/>
<name>K2MQ32_TRYCR</name>
<feature type="chain" id="PRO_5003864603" description="Secreted protein" evidence="1">
    <location>
        <begin position="18"/>
        <end position="64"/>
    </location>
</feature>
<organism evidence="2 3">
    <name type="scientific">Trypanosoma cruzi marinkellei</name>
    <dbReference type="NCBI Taxonomy" id="85056"/>
    <lineage>
        <taxon>Eukaryota</taxon>
        <taxon>Discoba</taxon>
        <taxon>Euglenozoa</taxon>
        <taxon>Kinetoplastea</taxon>
        <taxon>Metakinetoplastina</taxon>
        <taxon>Trypanosomatida</taxon>
        <taxon>Trypanosomatidae</taxon>
        <taxon>Trypanosoma</taxon>
        <taxon>Schizotrypanum</taxon>
    </lineage>
</organism>
<sequence length="64" mass="7448">MCLFLQVGMAAIYCCCCCCCCCCVYFLCAPLENPLFCFFFYCRRCSFLLHTPLAHRRGTRQGRH</sequence>
<evidence type="ECO:0000256" key="1">
    <source>
        <dbReference type="SAM" id="SignalP"/>
    </source>
</evidence>
<evidence type="ECO:0008006" key="4">
    <source>
        <dbReference type="Google" id="ProtNLM"/>
    </source>
</evidence>
<protein>
    <recommendedName>
        <fullName evidence="4">Secreted protein</fullName>
    </recommendedName>
</protein>
<dbReference type="Proteomes" id="UP000007350">
    <property type="component" value="Unassembled WGS sequence"/>
</dbReference>
<evidence type="ECO:0000313" key="3">
    <source>
        <dbReference type="Proteomes" id="UP000007350"/>
    </source>
</evidence>
<dbReference type="EMBL" id="AHKC01017420">
    <property type="protein sequence ID" value="EKF27744.1"/>
    <property type="molecule type" value="Genomic_DNA"/>
</dbReference>
<gene>
    <name evidence="2" type="ORF">MOQ_008524</name>
</gene>